<comment type="caution">
    <text evidence="1">The sequence shown here is derived from an EMBL/GenBank/DDBJ whole genome shotgun (WGS) entry which is preliminary data.</text>
</comment>
<evidence type="ECO:0008006" key="3">
    <source>
        <dbReference type="Google" id="ProtNLM"/>
    </source>
</evidence>
<gene>
    <name evidence="1" type="ORF">HDA44_006482</name>
</gene>
<reference evidence="1 2" key="1">
    <citation type="submission" date="2020-08" db="EMBL/GenBank/DDBJ databases">
        <title>Sequencing the genomes of 1000 actinobacteria strains.</title>
        <authorList>
            <person name="Klenk H.-P."/>
        </authorList>
    </citation>
    <scope>NUCLEOTIDE SEQUENCE [LARGE SCALE GENOMIC DNA]</scope>
    <source>
        <strain evidence="1 2">DSM 17294</strain>
    </source>
</reference>
<dbReference type="AlphaFoldDB" id="A0A841DYU0"/>
<protein>
    <recommendedName>
        <fullName evidence="3">LLM class flavin-dependent oxidoreductase</fullName>
    </recommendedName>
</protein>
<dbReference type="RefSeq" id="WP_337906840.1">
    <property type="nucleotide sequence ID" value="NZ_BAAAVN010000002.1"/>
</dbReference>
<sequence>MSSRPVELTHLSTTLVGKDHRAVEQLVQGLRPRNANPATYAAAVNAGTVDDQIRRFRELSEAGVAEVMISLPDLETLDSVAEVISAFRM</sequence>
<dbReference type="EMBL" id="JACHNF010000001">
    <property type="protein sequence ID" value="MBB5983141.1"/>
    <property type="molecule type" value="Genomic_DNA"/>
</dbReference>
<evidence type="ECO:0000313" key="2">
    <source>
        <dbReference type="Proteomes" id="UP000558997"/>
    </source>
</evidence>
<name>A0A841DYU0_9ACTN</name>
<organism evidence="1 2">
    <name type="scientific">Kribbella solani</name>
    <dbReference type="NCBI Taxonomy" id="236067"/>
    <lineage>
        <taxon>Bacteria</taxon>
        <taxon>Bacillati</taxon>
        <taxon>Actinomycetota</taxon>
        <taxon>Actinomycetes</taxon>
        <taxon>Propionibacteriales</taxon>
        <taxon>Kribbellaceae</taxon>
        <taxon>Kribbella</taxon>
    </lineage>
</organism>
<dbReference type="Proteomes" id="UP000558997">
    <property type="component" value="Unassembled WGS sequence"/>
</dbReference>
<proteinExistence type="predicted"/>
<accession>A0A841DYU0</accession>
<evidence type="ECO:0000313" key="1">
    <source>
        <dbReference type="EMBL" id="MBB5983141.1"/>
    </source>
</evidence>
<keyword evidence="2" id="KW-1185">Reference proteome</keyword>